<dbReference type="PROSITE" id="PS50885">
    <property type="entry name" value="HAMP"/>
    <property type="match status" value="1"/>
</dbReference>
<keyword evidence="10" id="KW-0812">Transmembrane</keyword>
<evidence type="ECO:0000256" key="4">
    <source>
        <dbReference type="ARBA" id="ARBA00022553"/>
    </source>
</evidence>
<dbReference type="RefSeq" id="WP_013724905.1">
    <property type="nucleotide sequence ID" value="NZ_LGVP01000013.1"/>
</dbReference>
<evidence type="ECO:0000259" key="11">
    <source>
        <dbReference type="PROSITE" id="PS50109"/>
    </source>
</evidence>
<feature type="domain" description="Histidine kinase" evidence="11">
    <location>
        <begin position="288"/>
        <end position="507"/>
    </location>
</feature>
<keyword evidence="8 10" id="KW-0472">Membrane</keyword>
<evidence type="ECO:0000256" key="1">
    <source>
        <dbReference type="ARBA" id="ARBA00000085"/>
    </source>
</evidence>
<dbReference type="Gene3D" id="3.30.565.10">
    <property type="entry name" value="Histidine kinase-like ATPase, C-terminal domain"/>
    <property type="match status" value="1"/>
</dbReference>
<feature type="transmembrane region" description="Helical" evidence="10">
    <location>
        <begin position="12"/>
        <end position="32"/>
    </location>
</feature>
<dbReference type="InterPro" id="IPR036890">
    <property type="entry name" value="HATPase_C_sf"/>
</dbReference>
<dbReference type="EMBL" id="LGVR01000063">
    <property type="protein sequence ID" value="KOA84754.1"/>
    <property type="molecule type" value="Genomic_DNA"/>
</dbReference>
<dbReference type="SUPFAM" id="SSF47384">
    <property type="entry name" value="Homodimeric domain of signal transducing histidine kinase"/>
    <property type="match status" value="1"/>
</dbReference>
<dbReference type="GO" id="GO:0016036">
    <property type="term" value="P:cellular response to phosphate starvation"/>
    <property type="evidence" value="ECO:0007669"/>
    <property type="project" value="TreeGrafter"/>
</dbReference>
<dbReference type="SUPFAM" id="SSF158472">
    <property type="entry name" value="HAMP domain-like"/>
    <property type="match status" value="1"/>
</dbReference>
<protein>
    <recommendedName>
        <fullName evidence="3">histidine kinase</fullName>
        <ecNumber evidence="3">2.7.13.3</ecNumber>
    </recommendedName>
</protein>
<dbReference type="Gene3D" id="1.10.287.130">
    <property type="match status" value="1"/>
</dbReference>
<dbReference type="GO" id="GO:0005886">
    <property type="term" value="C:plasma membrane"/>
    <property type="evidence" value="ECO:0007669"/>
    <property type="project" value="TreeGrafter"/>
</dbReference>
<dbReference type="SMART" id="SM00304">
    <property type="entry name" value="HAMP"/>
    <property type="match status" value="1"/>
</dbReference>
<dbReference type="GO" id="GO:0000155">
    <property type="term" value="F:phosphorelay sensor kinase activity"/>
    <property type="evidence" value="ECO:0007669"/>
    <property type="project" value="InterPro"/>
</dbReference>
<reference evidence="13 14" key="1">
    <citation type="submission" date="2015-07" db="EMBL/GenBank/DDBJ databases">
        <title>Draft genome sequences of 17 French Clostridium botulinum group III.</title>
        <authorList>
            <person name="Woudstra C."/>
            <person name="Le Marechal C."/>
            <person name="Souillard R."/>
            <person name="Bayon-Auboyer M.-H."/>
            <person name="Dessouter D."/>
            <person name="Fach P."/>
        </authorList>
    </citation>
    <scope>NUCLEOTIDE SEQUENCE [LARGE SCALE GENOMIC DNA]</scope>
    <source>
        <strain evidence="13 14">12LNRI-CD</strain>
    </source>
</reference>
<gene>
    <name evidence="13" type="ORF">ADU74_10730</name>
</gene>
<evidence type="ECO:0000256" key="2">
    <source>
        <dbReference type="ARBA" id="ARBA00004370"/>
    </source>
</evidence>
<keyword evidence="5" id="KW-0808">Transferase</keyword>
<comment type="subcellular location">
    <subcellularLocation>
        <location evidence="2">Membrane</location>
    </subcellularLocation>
</comment>
<keyword evidence="6 13" id="KW-0418">Kinase</keyword>
<keyword evidence="7" id="KW-0902">Two-component regulatory system</keyword>
<evidence type="ECO:0000256" key="10">
    <source>
        <dbReference type="SAM" id="Phobius"/>
    </source>
</evidence>
<evidence type="ECO:0000313" key="14">
    <source>
        <dbReference type="Proteomes" id="UP000037540"/>
    </source>
</evidence>
<dbReference type="PROSITE" id="PS50109">
    <property type="entry name" value="HIS_KIN"/>
    <property type="match status" value="1"/>
</dbReference>
<dbReference type="Pfam" id="PF00672">
    <property type="entry name" value="HAMP"/>
    <property type="match status" value="1"/>
</dbReference>
<comment type="catalytic activity">
    <reaction evidence="1">
        <text>ATP + protein L-histidine = ADP + protein N-phospho-L-histidine.</text>
        <dbReference type="EC" id="2.7.13.3"/>
    </reaction>
</comment>
<keyword evidence="10" id="KW-1133">Transmembrane helix</keyword>
<comment type="caution">
    <text evidence="13">The sequence shown here is derived from an EMBL/GenBank/DDBJ whole genome shotgun (WGS) entry which is preliminary data.</text>
</comment>
<dbReference type="PRINTS" id="PR00344">
    <property type="entry name" value="BCTRLSENSOR"/>
</dbReference>
<dbReference type="Proteomes" id="UP000037540">
    <property type="component" value="Unassembled WGS sequence"/>
</dbReference>
<dbReference type="Pfam" id="PF02518">
    <property type="entry name" value="HATPase_c"/>
    <property type="match status" value="1"/>
</dbReference>
<proteinExistence type="predicted"/>
<dbReference type="InterPro" id="IPR005467">
    <property type="entry name" value="His_kinase_dom"/>
</dbReference>
<evidence type="ECO:0000256" key="5">
    <source>
        <dbReference type="ARBA" id="ARBA00022679"/>
    </source>
</evidence>
<dbReference type="CDD" id="cd06225">
    <property type="entry name" value="HAMP"/>
    <property type="match status" value="1"/>
</dbReference>
<dbReference type="GO" id="GO:0004721">
    <property type="term" value="F:phosphoprotein phosphatase activity"/>
    <property type="evidence" value="ECO:0007669"/>
    <property type="project" value="TreeGrafter"/>
</dbReference>
<dbReference type="FunFam" id="3.30.565.10:FF:000006">
    <property type="entry name" value="Sensor histidine kinase WalK"/>
    <property type="match status" value="1"/>
</dbReference>
<feature type="coiled-coil region" evidence="9">
    <location>
        <begin position="247"/>
        <end position="281"/>
    </location>
</feature>
<evidence type="ECO:0000256" key="6">
    <source>
        <dbReference type="ARBA" id="ARBA00022777"/>
    </source>
</evidence>
<dbReference type="InterPro" id="IPR003660">
    <property type="entry name" value="HAMP_dom"/>
</dbReference>
<accession>A0A9Q1ZAK5</accession>
<evidence type="ECO:0000256" key="9">
    <source>
        <dbReference type="SAM" id="Coils"/>
    </source>
</evidence>
<dbReference type="CDD" id="cd00082">
    <property type="entry name" value="HisKA"/>
    <property type="match status" value="1"/>
</dbReference>
<evidence type="ECO:0000256" key="3">
    <source>
        <dbReference type="ARBA" id="ARBA00012438"/>
    </source>
</evidence>
<dbReference type="PANTHER" id="PTHR45453">
    <property type="entry name" value="PHOSPHATE REGULON SENSOR PROTEIN PHOR"/>
    <property type="match status" value="1"/>
</dbReference>
<keyword evidence="9" id="KW-0175">Coiled coil</keyword>
<name>A0A9Q1ZAK5_CLOBO</name>
<dbReference type="Gene3D" id="6.10.340.10">
    <property type="match status" value="1"/>
</dbReference>
<feature type="domain" description="HAMP" evidence="12">
    <location>
        <begin position="207"/>
        <end position="259"/>
    </location>
</feature>
<dbReference type="InterPro" id="IPR036097">
    <property type="entry name" value="HisK_dim/P_sf"/>
</dbReference>
<evidence type="ECO:0000256" key="7">
    <source>
        <dbReference type="ARBA" id="ARBA00023012"/>
    </source>
</evidence>
<dbReference type="Pfam" id="PF00512">
    <property type="entry name" value="HisKA"/>
    <property type="match status" value="1"/>
</dbReference>
<sequence>MRKGIIRKSITLKLFIATAIFFIIFITTQIMLQSFFFQSFYTNKKVSTLKNNLEFLERKYRITFKSAEGSIAVIKKFEEDNSAKVVVLENNGLLSYITDNKEELKDSNKIRIIQAIIEQWTSNPEAFKNLQEKGKTITYIFNDPYYNLKHIVAIDPVVINNNVGKVLFAVSSLQPVDEAVKVMKEFFIYTYIVAIILILVLSTMYSKMISKPLVKLNKTALKMAKLDFDETCEAHGEDEIGNLGDTLNFLSRNLKEALSSLQESNKKLKRDIEKEKELESMRKEFVASVSHELKTPISLIEGYAEGIKDDIMEEEDKEYYIDVIIDEARKMGVLVADMLELSRLESGTQKINIKPFIIDNIINSEVKKLNKINEDKNYKDRINILVDLQKEVEVVGDEDKIHQVITNFLTNAIRYTKPKGKIYITSKIYKDKLLVEVENEGENIKDEELTKIWDKFYKLDKSRSRSLGGTGLGLAIVKNILKLHNSDYGVSNTDIGVKFFFTLNKKDIQI</sequence>
<dbReference type="SMART" id="SM00388">
    <property type="entry name" value="HisKA"/>
    <property type="match status" value="1"/>
</dbReference>
<dbReference type="InterPro" id="IPR050351">
    <property type="entry name" value="BphY/WalK/GraS-like"/>
</dbReference>
<dbReference type="FunFam" id="1.10.287.130:FF:000001">
    <property type="entry name" value="Two-component sensor histidine kinase"/>
    <property type="match status" value="1"/>
</dbReference>
<organism evidence="13 14">
    <name type="scientific">Clostridium botulinum</name>
    <dbReference type="NCBI Taxonomy" id="1491"/>
    <lineage>
        <taxon>Bacteria</taxon>
        <taxon>Bacillati</taxon>
        <taxon>Bacillota</taxon>
        <taxon>Clostridia</taxon>
        <taxon>Eubacteriales</taxon>
        <taxon>Clostridiaceae</taxon>
        <taxon>Clostridium</taxon>
    </lineage>
</organism>
<dbReference type="InterPro" id="IPR003661">
    <property type="entry name" value="HisK_dim/P_dom"/>
</dbReference>
<dbReference type="AlphaFoldDB" id="A0A9Q1ZAK5"/>
<dbReference type="InterPro" id="IPR004358">
    <property type="entry name" value="Sig_transdc_His_kin-like_C"/>
</dbReference>
<dbReference type="EC" id="2.7.13.3" evidence="3"/>
<dbReference type="InterPro" id="IPR003594">
    <property type="entry name" value="HATPase_dom"/>
</dbReference>
<dbReference type="SMART" id="SM00387">
    <property type="entry name" value="HATPase_c"/>
    <property type="match status" value="1"/>
</dbReference>
<keyword evidence="4" id="KW-0597">Phosphoprotein</keyword>
<evidence type="ECO:0000313" key="13">
    <source>
        <dbReference type="EMBL" id="KOA84754.1"/>
    </source>
</evidence>
<dbReference type="PANTHER" id="PTHR45453:SF3">
    <property type="entry name" value="HISTIDINE KINASE"/>
    <property type="match status" value="1"/>
</dbReference>
<feature type="transmembrane region" description="Helical" evidence="10">
    <location>
        <begin position="186"/>
        <end position="205"/>
    </location>
</feature>
<evidence type="ECO:0000259" key="12">
    <source>
        <dbReference type="PROSITE" id="PS50885"/>
    </source>
</evidence>
<dbReference type="SUPFAM" id="SSF55874">
    <property type="entry name" value="ATPase domain of HSP90 chaperone/DNA topoisomerase II/histidine kinase"/>
    <property type="match status" value="1"/>
</dbReference>
<evidence type="ECO:0000256" key="8">
    <source>
        <dbReference type="ARBA" id="ARBA00023136"/>
    </source>
</evidence>